<organism evidence="2 3">
    <name type="scientific">Candidatus Halobonum tyrrellensis G22</name>
    <dbReference type="NCBI Taxonomy" id="1324957"/>
    <lineage>
        <taxon>Archaea</taxon>
        <taxon>Methanobacteriati</taxon>
        <taxon>Methanobacteriota</taxon>
        <taxon>Stenosarchaea group</taxon>
        <taxon>Halobacteria</taxon>
        <taxon>Halobacteriales</taxon>
        <taxon>Haloferacaceae</taxon>
        <taxon>Candidatus Halobonum</taxon>
    </lineage>
</organism>
<feature type="region of interest" description="Disordered" evidence="1">
    <location>
        <begin position="1"/>
        <end position="85"/>
    </location>
</feature>
<evidence type="ECO:0000313" key="2">
    <source>
        <dbReference type="EMBL" id="ESP87460.1"/>
    </source>
</evidence>
<proteinExistence type="predicted"/>
<dbReference type="AlphaFoldDB" id="V4H9U0"/>
<feature type="compositionally biased region" description="Basic and acidic residues" evidence="1">
    <location>
        <begin position="61"/>
        <end position="77"/>
    </location>
</feature>
<gene>
    <name evidence="2" type="ORF">K933_13898</name>
</gene>
<dbReference type="EMBL" id="ASGZ01000058">
    <property type="protein sequence ID" value="ESP87460.1"/>
    <property type="molecule type" value="Genomic_DNA"/>
</dbReference>
<evidence type="ECO:0000256" key="1">
    <source>
        <dbReference type="SAM" id="MobiDB-lite"/>
    </source>
</evidence>
<dbReference type="Proteomes" id="UP000017840">
    <property type="component" value="Unassembled WGS sequence"/>
</dbReference>
<name>V4H9U0_9EURY</name>
<feature type="compositionally biased region" description="Basic and acidic residues" evidence="1">
    <location>
        <begin position="1"/>
        <end position="13"/>
    </location>
</feature>
<keyword evidence="3" id="KW-1185">Reference proteome</keyword>
<reference evidence="2 3" key="1">
    <citation type="journal article" date="2013" name="Genome Announc.">
        <title>Draft Genome Sequence of 'Candidatus Halobonum tyrrellensis' Strain G22, Isolated from the Hypersaline Waters of Lake Tyrrell, Australia.</title>
        <authorList>
            <person name="Ugalde J.A."/>
            <person name="Narasingarao P."/>
            <person name="Kuo S."/>
            <person name="Podell S."/>
            <person name="Allen E.E."/>
        </authorList>
    </citation>
    <scope>NUCLEOTIDE SEQUENCE [LARGE SCALE GENOMIC DNA]</scope>
    <source>
        <strain evidence="2 3">G22</strain>
    </source>
</reference>
<dbReference type="eggNOG" id="arCOG08931">
    <property type="taxonomic scope" value="Archaea"/>
</dbReference>
<protein>
    <submittedName>
        <fullName evidence="2">Uncharacterized protein</fullName>
    </submittedName>
</protein>
<sequence>MARNFSDDDRDKPVYTSDGTRIGTISEVAENENTARVRRGDDDEESATDEIREFLGWNDGDESHELRGEHVDRRDENGVYLHGNR</sequence>
<accession>V4H9U0</accession>
<comment type="caution">
    <text evidence="2">The sequence shown here is derived from an EMBL/GenBank/DDBJ whole genome shotgun (WGS) entry which is preliminary data.</text>
</comment>
<dbReference type="OrthoDB" id="229248at2157"/>
<dbReference type="RefSeq" id="WP_023395353.1">
    <property type="nucleotide sequence ID" value="NZ_ASGZ01000058.1"/>
</dbReference>
<evidence type="ECO:0000313" key="3">
    <source>
        <dbReference type="Proteomes" id="UP000017840"/>
    </source>
</evidence>